<evidence type="ECO:0000256" key="6">
    <source>
        <dbReference type="RuleBase" id="RU280813"/>
    </source>
</evidence>
<comment type="caution">
    <text evidence="8">The sequence shown here is derived from an EMBL/GenBank/DDBJ whole genome shotgun (WGS) entry which is preliminary data.</text>
</comment>
<organism evidence="8 9">
    <name type="scientific">Caenorhabditis bovis</name>
    <dbReference type="NCBI Taxonomy" id="2654633"/>
    <lineage>
        <taxon>Eukaryota</taxon>
        <taxon>Metazoa</taxon>
        <taxon>Ecdysozoa</taxon>
        <taxon>Nematoda</taxon>
        <taxon>Chromadorea</taxon>
        <taxon>Rhabditida</taxon>
        <taxon>Rhabditina</taxon>
        <taxon>Rhabditomorpha</taxon>
        <taxon>Rhabditoidea</taxon>
        <taxon>Rhabditidae</taxon>
        <taxon>Peloderinae</taxon>
        <taxon>Caenorhabditis</taxon>
    </lineage>
</organism>
<feature type="transmembrane region" description="Helical" evidence="6">
    <location>
        <begin position="62"/>
        <end position="81"/>
    </location>
</feature>
<evidence type="ECO:0000256" key="5">
    <source>
        <dbReference type="ARBA" id="ARBA00023136"/>
    </source>
</evidence>
<dbReference type="PANTHER" id="PTHR31627">
    <property type="entry name" value="SERPENTINE RECEPTOR CLASS GAMMA-RELATED"/>
    <property type="match status" value="1"/>
</dbReference>
<feature type="transmembrane region" description="Helical" evidence="6">
    <location>
        <begin position="280"/>
        <end position="300"/>
    </location>
</feature>
<evidence type="ECO:0000256" key="1">
    <source>
        <dbReference type="ARBA" id="ARBA00004141"/>
    </source>
</evidence>
<dbReference type="PANTHER" id="PTHR31627:SF16">
    <property type="entry name" value="SERPENTINE RECEPTOR CLASS GAMMA-69"/>
    <property type="match status" value="1"/>
</dbReference>
<keyword evidence="4 6" id="KW-1133">Transmembrane helix</keyword>
<comment type="similarity">
    <text evidence="2 6">Belongs to the nematode receptor-like protein srg family.</text>
</comment>
<dbReference type="GO" id="GO:0007606">
    <property type="term" value="P:sensory perception of chemical stimulus"/>
    <property type="evidence" value="ECO:0007669"/>
    <property type="project" value="UniProtKB-UniRule"/>
</dbReference>
<dbReference type="Proteomes" id="UP000494206">
    <property type="component" value="Unassembled WGS sequence"/>
</dbReference>
<evidence type="ECO:0000313" key="8">
    <source>
        <dbReference type="EMBL" id="CAB3411302.1"/>
    </source>
</evidence>
<dbReference type="OrthoDB" id="5788001at2759"/>
<dbReference type="GO" id="GO:0016020">
    <property type="term" value="C:membrane"/>
    <property type="evidence" value="ECO:0007669"/>
    <property type="project" value="UniProtKB-SubCell"/>
</dbReference>
<protein>
    <recommendedName>
        <fullName evidence="6">Serpentine receptor class gamma</fullName>
    </recommendedName>
</protein>
<gene>
    <name evidence="8" type="ORF">CBOVIS_LOCUS12709</name>
</gene>
<comment type="subcellular location">
    <subcellularLocation>
        <location evidence="1">Membrane</location>
        <topology evidence="1">Multi-pass membrane protein</topology>
    </subcellularLocation>
</comment>
<proteinExistence type="inferred from homology"/>
<keyword evidence="3 6" id="KW-0812">Transmembrane</keyword>
<feature type="transmembrane region" description="Helical" evidence="6">
    <location>
        <begin position="25"/>
        <end position="50"/>
    </location>
</feature>
<dbReference type="GO" id="GO:0004888">
    <property type="term" value="F:transmembrane signaling receptor activity"/>
    <property type="evidence" value="ECO:0007669"/>
    <property type="project" value="InterPro"/>
</dbReference>
<feature type="transmembrane region" description="Helical" evidence="6">
    <location>
        <begin position="235"/>
        <end position="260"/>
    </location>
</feature>
<evidence type="ECO:0000256" key="7">
    <source>
        <dbReference type="SAM" id="MobiDB-lite"/>
    </source>
</evidence>
<feature type="region of interest" description="Disordered" evidence="7">
    <location>
        <begin position="315"/>
        <end position="338"/>
    </location>
</feature>
<feature type="transmembrane region" description="Helical" evidence="6">
    <location>
        <begin position="111"/>
        <end position="128"/>
    </location>
</feature>
<evidence type="ECO:0000256" key="2">
    <source>
        <dbReference type="ARBA" id="ARBA00005692"/>
    </source>
</evidence>
<feature type="transmembrane region" description="Helical" evidence="6">
    <location>
        <begin position="197"/>
        <end position="223"/>
    </location>
</feature>
<dbReference type="InterPro" id="IPR000609">
    <property type="entry name" value="7TM_GPCR_serpentine_rcpt_Srg"/>
</dbReference>
<evidence type="ECO:0000313" key="9">
    <source>
        <dbReference type="Proteomes" id="UP000494206"/>
    </source>
</evidence>
<reference evidence="8 9" key="1">
    <citation type="submission" date="2020-04" db="EMBL/GenBank/DDBJ databases">
        <authorList>
            <person name="Laetsch R D."/>
            <person name="Stevens L."/>
            <person name="Kumar S."/>
            <person name="Blaxter L. M."/>
        </authorList>
    </citation>
    <scope>NUCLEOTIDE SEQUENCE [LARGE SCALE GENOMIC DNA]</scope>
</reference>
<feature type="transmembrane region" description="Helical" evidence="6">
    <location>
        <begin position="148"/>
        <end position="168"/>
    </location>
</feature>
<dbReference type="Pfam" id="PF02118">
    <property type="entry name" value="Srg"/>
    <property type="match status" value="1"/>
</dbReference>
<keyword evidence="9" id="KW-1185">Reference proteome</keyword>
<name>A0A8S1FEQ6_9PELO</name>
<keyword evidence="5 6" id="KW-0472">Membrane</keyword>
<dbReference type="InterPro" id="IPR051119">
    <property type="entry name" value="Nematode_SR-like"/>
</dbReference>
<dbReference type="AlphaFoldDB" id="A0A8S1FEQ6"/>
<sequence>MSTNLNIENTTIQCHPPSDQLFSLVAIYIVQGVYGFLSIAVYCLNIRALYRQRNYHDKTFRLLYTYCAAFSITYFLDHYLIRRFVKLGFFCEEILYLFSEPNYILNPYKKLASYCPLAILVFHTFIAVHRFSIVFRPTKALQLYEMNLLNGIVIIGVSIPLIFMWFMVPTRSYAKLDKESDGGLDIEYKKVFNISSSLFACIAAVIFGMITLICTILMILYLLKSNVRKLRLNEIRMIIFEIFMAIFTFIYAFVQGFLYYSIHMVKDLALKAVIIQFRTFAIDIFILPQAWTLLILSPMIRSYTFKFMSNKSSSLHHPSNIENSHSGKSTISRPTTVV</sequence>
<accession>A0A8S1FEQ6</accession>
<evidence type="ECO:0000256" key="3">
    <source>
        <dbReference type="ARBA" id="ARBA00022692"/>
    </source>
</evidence>
<dbReference type="EMBL" id="CADEPM010000013">
    <property type="protein sequence ID" value="CAB3411302.1"/>
    <property type="molecule type" value="Genomic_DNA"/>
</dbReference>
<evidence type="ECO:0000256" key="4">
    <source>
        <dbReference type="ARBA" id="ARBA00022989"/>
    </source>
</evidence>